<evidence type="ECO:0000259" key="1">
    <source>
        <dbReference type="PROSITE" id="PS50994"/>
    </source>
</evidence>
<dbReference type="PANTHER" id="PTHR48475">
    <property type="entry name" value="RIBONUCLEASE H"/>
    <property type="match status" value="1"/>
</dbReference>
<dbReference type="InterPro" id="IPR001584">
    <property type="entry name" value="Integrase_cat-core"/>
</dbReference>
<dbReference type="InterPro" id="IPR036397">
    <property type="entry name" value="RNaseH_sf"/>
</dbReference>
<dbReference type="Gene3D" id="3.30.420.10">
    <property type="entry name" value="Ribonuclease H-like superfamily/Ribonuclease H"/>
    <property type="match status" value="1"/>
</dbReference>
<feature type="domain" description="Integrase catalytic" evidence="1">
    <location>
        <begin position="173"/>
        <end position="333"/>
    </location>
</feature>
<comment type="caution">
    <text evidence="2">The sequence shown here is derived from an EMBL/GenBank/DDBJ whole genome shotgun (WGS) entry which is preliminary data.</text>
</comment>
<dbReference type="OrthoDB" id="2016337at2759"/>
<dbReference type="GO" id="GO:0003676">
    <property type="term" value="F:nucleic acid binding"/>
    <property type="evidence" value="ECO:0007669"/>
    <property type="project" value="InterPro"/>
</dbReference>
<protein>
    <submittedName>
        <fullName evidence="2">Tf2-11</fullName>
    </submittedName>
</protein>
<sequence>MASTSENFTLVHVCRDQNERADLLAKLASTQKRGQQKSMIHENLSTPTVDWQEIQCIEGKTTWMTPFLEYLNEDWIPGDPSKARRMVREASKYTLIGQHLYWRGFAFPLLICVDGEEVAYIVREVHEGVCDMHIRGHALACKITRAGYYWPTLRRDCMDYVKKYDKCQRFAEGHKAPLERLHSVDILGPFPIAPSQVKFLVVTIDYFTKWVKVESVTTISSERIKHFFWKKIIYRFGIPAEIVSDNGTQFTSRTTAEFFEGLRIKQLFTSVEHPQSNGQTEAANRVILRGLQKRLEEAKGRWAEELPQVLCSYHITPPSTTNKTPFRLTFGTEAMIPVEIEESSPRTALFEPSGNEEELRVNLDMLQEIREIAHVREYVVKARTARKYDKRIVPRNFKPQDLAESNKLTLIWEGPFRVLEEVGWGASFRKLGWQEGSAHMEYRHLTNVLQLSYLQNFV</sequence>
<dbReference type="InterPro" id="IPR012337">
    <property type="entry name" value="RNaseH-like_sf"/>
</dbReference>
<evidence type="ECO:0000313" key="2">
    <source>
        <dbReference type="EMBL" id="RDY05632.1"/>
    </source>
</evidence>
<dbReference type="Proteomes" id="UP000257109">
    <property type="component" value="Unassembled WGS sequence"/>
</dbReference>
<dbReference type="AlphaFoldDB" id="A0A371HS72"/>
<dbReference type="EMBL" id="QJKJ01001841">
    <property type="protein sequence ID" value="RDY05632.1"/>
    <property type="molecule type" value="Genomic_DNA"/>
</dbReference>
<keyword evidence="3" id="KW-1185">Reference proteome</keyword>
<dbReference type="Gene3D" id="1.10.340.70">
    <property type="match status" value="1"/>
</dbReference>
<name>A0A371HS72_MUCPR</name>
<feature type="non-terminal residue" evidence="2">
    <location>
        <position position="1"/>
    </location>
</feature>
<dbReference type="PANTHER" id="PTHR48475:SF2">
    <property type="entry name" value="RIBONUCLEASE H"/>
    <property type="match status" value="1"/>
</dbReference>
<dbReference type="SUPFAM" id="SSF53098">
    <property type="entry name" value="Ribonuclease H-like"/>
    <property type="match status" value="1"/>
</dbReference>
<dbReference type="Pfam" id="PF00665">
    <property type="entry name" value="rve"/>
    <property type="match status" value="1"/>
</dbReference>
<dbReference type="PROSITE" id="PS50994">
    <property type="entry name" value="INTEGRASE"/>
    <property type="match status" value="1"/>
</dbReference>
<dbReference type="GO" id="GO:0015074">
    <property type="term" value="P:DNA integration"/>
    <property type="evidence" value="ECO:0007669"/>
    <property type="project" value="InterPro"/>
</dbReference>
<proteinExistence type="predicted"/>
<evidence type="ECO:0000313" key="3">
    <source>
        <dbReference type="Proteomes" id="UP000257109"/>
    </source>
</evidence>
<gene>
    <name evidence="2" type="primary">Tf2-11</name>
    <name evidence="2" type="ORF">CR513_10507</name>
</gene>
<reference evidence="2" key="1">
    <citation type="submission" date="2018-05" db="EMBL/GenBank/DDBJ databases">
        <title>Draft genome of Mucuna pruriens seed.</title>
        <authorList>
            <person name="Nnadi N.E."/>
            <person name="Vos R."/>
            <person name="Hasami M.H."/>
            <person name="Devisetty U.K."/>
            <person name="Aguiy J.C."/>
        </authorList>
    </citation>
    <scope>NUCLEOTIDE SEQUENCE [LARGE SCALE GENOMIC DNA]</scope>
    <source>
        <strain evidence="2">JCA_2017</strain>
    </source>
</reference>
<organism evidence="2 3">
    <name type="scientific">Mucuna pruriens</name>
    <name type="common">Velvet bean</name>
    <name type="synonym">Dolichos pruriens</name>
    <dbReference type="NCBI Taxonomy" id="157652"/>
    <lineage>
        <taxon>Eukaryota</taxon>
        <taxon>Viridiplantae</taxon>
        <taxon>Streptophyta</taxon>
        <taxon>Embryophyta</taxon>
        <taxon>Tracheophyta</taxon>
        <taxon>Spermatophyta</taxon>
        <taxon>Magnoliopsida</taxon>
        <taxon>eudicotyledons</taxon>
        <taxon>Gunneridae</taxon>
        <taxon>Pentapetalae</taxon>
        <taxon>rosids</taxon>
        <taxon>fabids</taxon>
        <taxon>Fabales</taxon>
        <taxon>Fabaceae</taxon>
        <taxon>Papilionoideae</taxon>
        <taxon>50 kb inversion clade</taxon>
        <taxon>NPAAA clade</taxon>
        <taxon>indigoferoid/millettioid clade</taxon>
        <taxon>Phaseoleae</taxon>
        <taxon>Mucuna</taxon>
    </lineage>
</organism>
<accession>A0A371HS72</accession>